<dbReference type="GO" id="GO:0034454">
    <property type="term" value="P:microtubule anchoring at centrosome"/>
    <property type="evidence" value="ECO:0000318"/>
    <property type="project" value="GO_Central"/>
</dbReference>
<keyword evidence="3" id="KW-0597">Phosphoprotein</keyword>
<dbReference type="GO" id="GO:0044295">
    <property type="term" value="C:axonal growth cone"/>
    <property type="evidence" value="ECO:0007669"/>
    <property type="project" value="Ensembl"/>
</dbReference>
<dbReference type="Ensembl" id="ENSGALT00010046903.1">
    <property type="protein sequence ID" value="ENSGALP00010027893.1"/>
    <property type="gene ID" value="ENSGALG00010019392.1"/>
</dbReference>
<keyword evidence="5" id="KW-0677">Repeat</keyword>
<dbReference type="GeneTree" id="ENSGT00660000095541"/>
<dbReference type="FunCoup" id="A0A8V0ZH33">
    <property type="interactions" value="284"/>
</dbReference>
<comment type="subcellular location">
    <subcellularLocation>
        <location evidence="1">Cytoplasm</location>
        <location evidence="1">Cytoskeleton</location>
        <location evidence="1">Microtubule organizing center</location>
        <location evidence="1">Centrosome</location>
    </subcellularLocation>
</comment>
<dbReference type="InterPro" id="IPR002048">
    <property type="entry name" value="EF_hand_dom"/>
</dbReference>
<name>A0A8V0ZH33_CHICK</name>
<evidence type="ECO:0000256" key="6">
    <source>
        <dbReference type="ARBA" id="ARBA00023054"/>
    </source>
</evidence>
<dbReference type="GO" id="GO:0010457">
    <property type="term" value="P:centriole-centriole cohesion"/>
    <property type="evidence" value="ECO:0007669"/>
    <property type="project" value="Ensembl"/>
</dbReference>
<dbReference type="InterPro" id="IPR011992">
    <property type="entry name" value="EF-hand-dom_pair"/>
</dbReference>
<dbReference type="RefSeq" id="XP_004936563.2">
    <property type="nucleotide sequence ID" value="XM_004936506.5"/>
</dbReference>
<keyword evidence="7" id="KW-0206">Cytoskeleton</keyword>
<dbReference type="GO" id="GO:0005814">
    <property type="term" value="C:centriole"/>
    <property type="evidence" value="ECO:0000318"/>
    <property type="project" value="GO_Central"/>
</dbReference>
<dbReference type="GO" id="GO:0090222">
    <property type="term" value="P:centrosome-templated microtubule nucleation"/>
    <property type="evidence" value="ECO:0000318"/>
    <property type="project" value="GO_Central"/>
</dbReference>
<evidence type="ECO:0000256" key="2">
    <source>
        <dbReference type="ARBA" id="ARBA00022490"/>
    </source>
</evidence>
<evidence type="ECO:0000256" key="5">
    <source>
        <dbReference type="ARBA" id="ARBA00022737"/>
    </source>
</evidence>
<keyword evidence="4" id="KW-0493">Microtubule</keyword>
<dbReference type="GO" id="GO:0030425">
    <property type="term" value="C:dendrite"/>
    <property type="evidence" value="ECO:0007669"/>
    <property type="project" value="Ensembl"/>
</dbReference>
<dbReference type="GO" id="GO:0005730">
    <property type="term" value="C:nucleolus"/>
    <property type="evidence" value="ECO:0007669"/>
    <property type="project" value="Ensembl"/>
</dbReference>
<dbReference type="PANTHER" id="PTHR18905">
    <property type="entry name" value="NINEIN"/>
    <property type="match status" value="1"/>
</dbReference>
<reference evidence="11" key="1">
    <citation type="submission" date="2020-11" db="EMBL/GenBank/DDBJ databases">
        <title>Gallus gallus (Chicken) genome, bGalGal1, GRCg7b, maternal haplotype autosomes + Z &amp; W.</title>
        <authorList>
            <person name="Warren W."/>
            <person name="Formenti G."/>
            <person name="Fedrigo O."/>
            <person name="Haase B."/>
            <person name="Mountcastle J."/>
            <person name="Balacco J."/>
            <person name="Tracey A."/>
            <person name="Schneider V."/>
            <person name="Okimoto R."/>
            <person name="Cheng H."/>
            <person name="Hawken R."/>
            <person name="Howe K."/>
            <person name="Jarvis E.D."/>
        </authorList>
    </citation>
    <scope>NUCLEOTIDE SEQUENCE [LARGE SCALE GENOMIC DNA]</scope>
    <source>
        <strain evidence="11">Broiler</strain>
    </source>
</reference>
<dbReference type="FunFam" id="1.10.238.10:FF:000094">
    <property type="entry name" value="ninein isoform X7"/>
    <property type="match status" value="1"/>
</dbReference>
<dbReference type="GO" id="GO:0008104">
    <property type="term" value="P:intracellular protein localization"/>
    <property type="evidence" value="ECO:0007669"/>
    <property type="project" value="Ensembl"/>
</dbReference>
<feature type="compositionally biased region" description="Basic and acidic residues" evidence="9">
    <location>
        <begin position="1956"/>
        <end position="1967"/>
    </location>
</feature>
<evidence type="ECO:0000256" key="8">
    <source>
        <dbReference type="SAM" id="Coils"/>
    </source>
</evidence>
<feature type="domain" description="EF-hand" evidence="10">
    <location>
        <begin position="8"/>
        <end position="43"/>
    </location>
</feature>
<dbReference type="GO" id="GO:0005881">
    <property type="term" value="C:cytoplasmic microtubule"/>
    <property type="evidence" value="ECO:0007669"/>
    <property type="project" value="Ensembl"/>
</dbReference>
<dbReference type="GO" id="GO:0045177">
    <property type="term" value="C:apical part of cell"/>
    <property type="evidence" value="ECO:0007669"/>
    <property type="project" value="Ensembl"/>
</dbReference>
<keyword evidence="12" id="KW-1185">Reference proteome</keyword>
<feature type="coiled-coil region" evidence="8">
    <location>
        <begin position="624"/>
        <end position="753"/>
    </location>
</feature>
<dbReference type="CTD" id="51199"/>
<dbReference type="SMR" id="A0A8V0ZH33"/>
<dbReference type="RefSeq" id="XP_426482.4">
    <property type="nucleotide sequence ID" value="XM_426482.7"/>
</dbReference>
<dbReference type="GO" id="GO:0120103">
    <property type="term" value="C:centriolar subdistal appendage"/>
    <property type="evidence" value="ECO:0007669"/>
    <property type="project" value="Ensembl"/>
</dbReference>
<evidence type="ECO:0000256" key="4">
    <source>
        <dbReference type="ARBA" id="ARBA00022701"/>
    </source>
</evidence>
<reference evidence="11" key="2">
    <citation type="submission" date="2025-08" db="UniProtKB">
        <authorList>
            <consortium name="Ensembl"/>
        </authorList>
    </citation>
    <scope>IDENTIFICATION</scope>
    <source>
        <strain evidence="11">broiler</strain>
    </source>
</reference>
<dbReference type="GO" id="GO:0050772">
    <property type="term" value="P:positive regulation of axonogenesis"/>
    <property type="evidence" value="ECO:0007669"/>
    <property type="project" value="Ensembl"/>
</dbReference>
<keyword evidence="2" id="KW-0963">Cytoplasm</keyword>
<feature type="coiled-coil region" evidence="8">
    <location>
        <begin position="1452"/>
        <end position="1884"/>
    </location>
</feature>
<evidence type="ECO:0000256" key="9">
    <source>
        <dbReference type="SAM" id="MobiDB-lite"/>
    </source>
</evidence>
<dbReference type="RefSeq" id="XP_015132224.2">
    <property type="nucleotide sequence ID" value="XM_015276738.4"/>
</dbReference>
<protein>
    <submittedName>
        <fullName evidence="11">Ninein</fullName>
    </submittedName>
</protein>
<evidence type="ECO:0000313" key="12">
    <source>
        <dbReference type="Proteomes" id="UP000000539"/>
    </source>
</evidence>
<dbReference type="GO" id="GO:0051011">
    <property type="term" value="F:microtubule minus-end binding"/>
    <property type="evidence" value="ECO:0007669"/>
    <property type="project" value="Ensembl"/>
</dbReference>
<keyword evidence="6 8" id="KW-0175">Coiled coil</keyword>
<evidence type="ECO:0000259" key="10">
    <source>
        <dbReference type="PROSITE" id="PS50222"/>
    </source>
</evidence>
<accession>A0A8V0ZH33</accession>
<dbReference type="OMA" id="QKVELLX"/>
<evidence type="ECO:0000256" key="7">
    <source>
        <dbReference type="ARBA" id="ARBA00023212"/>
    </source>
</evidence>
<dbReference type="GO" id="GO:0036064">
    <property type="term" value="C:ciliary basal body"/>
    <property type="evidence" value="ECO:0007669"/>
    <property type="project" value="Ensembl"/>
</dbReference>
<proteinExistence type="predicted"/>
<dbReference type="GlyGen" id="A0A8V0ZH33">
    <property type="glycosylation" value="1 site"/>
</dbReference>
<dbReference type="OrthoDB" id="5799458at2759"/>
<dbReference type="SUPFAM" id="SSF47473">
    <property type="entry name" value="EF-hand"/>
    <property type="match status" value="1"/>
</dbReference>
<gene>
    <name evidence="11" type="primary">NIN</name>
</gene>
<feature type="coiled-coil region" evidence="8">
    <location>
        <begin position="1301"/>
        <end position="1328"/>
    </location>
</feature>
<dbReference type="GO" id="GO:0000242">
    <property type="term" value="C:pericentriolar material"/>
    <property type="evidence" value="ECO:0000318"/>
    <property type="project" value="GO_Central"/>
</dbReference>
<dbReference type="GO" id="GO:0048668">
    <property type="term" value="P:collateral sprouting"/>
    <property type="evidence" value="ECO:0007669"/>
    <property type="project" value="Ensembl"/>
</dbReference>
<dbReference type="GO" id="GO:0005654">
    <property type="term" value="C:nucleoplasm"/>
    <property type="evidence" value="ECO:0007669"/>
    <property type="project" value="Ensembl"/>
</dbReference>
<organism evidence="11 12">
    <name type="scientific">Gallus gallus</name>
    <name type="common">Chicken</name>
    <dbReference type="NCBI Taxonomy" id="9031"/>
    <lineage>
        <taxon>Eukaryota</taxon>
        <taxon>Metazoa</taxon>
        <taxon>Chordata</taxon>
        <taxon>Craniata</taxon>
        <taxon>Vertebrata</taxon>
        <taxon>Euteleostomi</taxon>
        <taxon>Archelosauria</taxon>
        <taxon>Archosauria</taxon>
        <taxon>Dinosauria</taxon>
        <taxon>Saurischia</taxon>
        <taxon>Theropoda</taxon>
        <taxon>Coelurosauria</taxon>
        <taxon>Aves</taxon>
        <taxon>Neognathae</taxon>
        <taxon>Galloanserae</taxon>
        <taxon>Galliformes</taxon>
        <taxon>Phasianidae</taxon>
        <taxon>Phasianinae</taxon>
        <taxon>Gallus</taxon>
    </lineage>
</organism>
<dbReference type="PROSITE" id="PS50222">
    <property type="entry name" value="EF_HAND_2"/>
    <property type="match status" value="1"/>
</dbReference>
<dbReference type="GO" id="GO:0005509">
    <property type="term" value="F:calcium ion binding"/>
    <property type="evidence" value="ECO:0007669"/>
    <property type="project" value="InterPro"/>
</dbReference>
<feature type="coiled-coil region" evidence="8">
    <location>
        <begin position="369"/>
        <end position="564"/>
    </location>
</feature>
<dbReference type="GO" id="GO:0097431">
    <property type="term" value="C:mitotic spindle pole"/>
    <property type="evidence" value="ECO:0000318"/>
    <property type="project" value="GO_Central"/>
</dbReference>
<dbReference type="GO" id="GO:0051642">
    <property type="term" value="P:centrosome localization"/>
    <property type="evidence" value="ECO:0000318"/>
    <property type="project" value="GO_Central"/>
</dbReference>
<dbReference type="GO" id="GO:0097539">
    <property type="term" value="C:ciliary transition fiber"/>
    <property type="evidence" value="ECO:0000318"/>
    <property type="project" value="GO_Central"/>
</dbReference>
<dbReference type="GO" id="GO:0005886">
    <property type="term" value="C:plasma membrane"/>
    <property type="evidence" value="ECO:0007669"/>
    <property type="project" value="Ensembl"/>
</dbReference>
<dbReference type="Proteomes" id="UP000000539">
    <property type="component" value="Chromosome 5"/>
</dbReference>
<dbReference type="GO" id="GO:0021957">
    <property type="term" value="P:corticospinal tract morphogenesis"/>
    <property type="evidence" value="ECO:0007669"/>
    <property type="project" value="Ensembl"/>
</dbReference>
<dbReference type="PANTHER" id="PTHR18905:SF11">
    <property type="entry name" value="NINEIN"/>
    <property type="match status" value="1"/>
</dbReference>
<feature type="region of interest" description="Disordered" evidence="9">
    <location>
        <begin position="1956"/>
        <end position="1975"/>
    </location>
</feature>
<evidence type="ECO:0000313" key="11">
    <source>
        <dbReference type="Ensembl" id="ENSGALP00010027893.1"/>
    </source>
</evidence>
<feature type="coiled-coil region" evidence="8">
    <location>
        <begin position="780"/>
        <end position="1058"/>
    </location>
</feature>
<evidence type="ECO:0000256" key="3">
    <source>
        <dbReference type="ARBA" id="ARBA00022553"/>
    </source>
</evidence>
<dbReference type="GO" id="GO:0005813">
    <property type="term" value="C:centrosome"/>
    <property type="evidence" value="ECO:0000318"/>
    <property type="project" value="GO_Central"/>
</dbReference>
<reference evidence="11" key="3">
    <citation type="submission" date="2025-09" db="UniProtKB">
        <authorList>
            <consortium name="Ensembl"/>
        </authorList>
    </citation>
    <scope>IDENTIFICATION</scope>
    <source>
        <strain evidence="11">broiler</strain>
    </source>
</reference>
<sequence>MDEAEQDQYEARLKELFDSFDSTGTGSLGQEELTDLCHVLHLEEVAPALQQTLLQGNLLGRVHFDQFKEALILILSRTLSNEEHFQEPDCSPEAQPKYIKGNKRYGRRSLPEFQQSVEDFAEVTVLEPLGEEVQPAHIPTSGREERWKTQDSEEYEAEGQLRFWNPDDLNASQGTSLPTPEWVEEKLQEVCEHLGITRDGHLNRKKLISICEQFGLQHIDGEVLEEVLHNLEQDGTMSVEDFFYSLFRNAKPLTPSASTPYRQLKRHLSMQSFDESGRRTAGPGAMPSTIGFCLFSSLDDGMGYGCVEGILDCWHQEGVENSQDVLKALDFSLDGKVNLTELTLALENELLITKNSIHQAALASFKTEIRHLLERVDQVGREKEKLRSDLEKAEKLKSLMASEVDDHHAAIERRNEYNLRKLDEEYKDRIAALKNELRKEREQILQQANRQRLELEQEIEKLKTDENYIRDRLTLSLKENSRLESELLETGEKLAEYESLASKLQRNLENVLAEKFGDLDPSSAEFFLQEERLAQMKSEYELQCRELQDQIDELHSELEEYRTQGKVFRPPLKSSLSEEFDIDIKSYGNSGVEPDQGLGSEDCNPLNMSIEAEMAIEQMKEQHHRDLHNLKQELEDTVSHYEKQLDETKSCCEREQEDMRKKYGEEMCVMEKQIAGLRSQVAELQGEAAALREQQEKLGCEHNAEKSKLQVSFSEEKANLQELLRQEHEDDVRARLEQANEKFSREREELIQNGVWAEEKMRALLQALQEEKGELEHGFHQQLEGMAEAHALEKEELLRKHRQELEEERQKMASDYNRRASHAESQFSADTQTLVNKYEEAIQSLEGRYQRELRELLELQREEKAQWEFERDEIAQEVAEAHEQLKESLANEKAASVALSREKELLEKKLKEEVNVLVCEKEQLQKELQELRDAAEERERKLSREMLQLRSDHEKELKDKEERLNTVEDSGKLVSQRLERLNSEYKREKEELNSKLLALESLNKDICVKAEAEKAEMSLEISNLQEKVQKLQWENLSFSALRDHYRVLEKEYAKAKSRIAAFSGREPVGDDADVLISLQRVHEQAVKENVRMAAEIVRLQQRLWDAECRSMGHSQPECSDPAGLPCGCGDESKGEDLDGFQLLEADTADLKEGMGSGLEEPCDGSGVDSDAPEVWVCHVPGGKMALESDCNPDLDKDQEVVSQVPLLQKKRDLERGPRLKILQNGIKQQNVSLLSNRAAPKSKSLHPDASKLQAELKHVKELERAPGSMNGDLQSAIPQLWERVEELQDRLLAQARLLSLQEEIQAENEGLKSEVMKLVEKNRVLEDTLRELRSFHCELEGSDLGSRKLWEENTQLPKGDREWTGGQTQSAGGEIDVSREELRLQCQLGKPEERVAVLKVLQDGHAQCDSTMEETPTEKRGLQEHNGTLEEVPTPVNPNGMHLQEEERNTVMHGLQSTCTELQQKVDLLRCEAEKLREENAILKSRVTLLNEEGSASSLRLWELNGSREEMRQKIEAVRKEKVAVQKMVDNLKKQVADLKARNQQLDSENTELSQRNSKNLADVQDLNQQLARVLKQKEREAGKCTLEEWEKERLALKEELESNKAKSSNVVSSLEMELSKVKVQAHMLEQENHLLKEELEKAKQLPRCPDLSDLQNEVSILMTKNEKLLKEKEALSEELSRRIDKVAKVSFLESAVGSLKQEQKSWEQQSQTLKAQLSVSQEKVQSLDETLQNNTLQMSRLRSDLRVAQQEKEALEQEVMSLHKQLQNANEKNRVLARAVPSPGCSQQDELEQLMAQEQQLLRQEKERLQREARSSATELVHAREKIRQLESTVLSLKHQKHQSQSGIVKAIEQEKLSLKRECEQLQKELSSANRKISQMNSLGHELETSSENEGLRKKQVKLDDQLMEMRHSSGSGMLSQPLHPWELLQQGCTMVPREQLLQLQQQLLQAEQRSQRLQEELESRPSETNMQQGGHEQLLKMMEERMMDVEQKLRLVKRLLQDKVNQLKEQLSKNTKADAVVKDLYVENAQLLKALEMTEQRQKTAEKKNYLLEEKIANLNKIVKNLASPSFSSATELRS</sequence>
<evidence type="ECO:0000256" key="1">
    <source>
        <dbReference type="ARBA" id="ARBA00004300"/>
    </source>
</evidence>
<dbReference type="GeneID" id="428928"/>